<evidence type="ECO:0000313" key="10">
    <source>
        <dbReference type="EMBL" id="QDJ14762.1"/>
    </source>
</evidence>
<evidence type="ECO:0000256" key="4">
    <source>
        <dbReference type="ARBA" id="ARBA00022692"/>
    </source>
</evidence>
<dbReference type="SUPFAM" id="SSF56935">
    <property type="entry name" value="Porins"/>
    <property type="match status" value="1"/>
</dbReference>
<dbReference type="GO" id="GO:0009279">
    <property type="term" value="C:cell outer membrane"/>
    <property type="evidence" value="ECO:0007669"/>
    <property type="project" value="UniProtKB-SubCell"/>
</dbReference>
<keyword evidence="7" id="KW-0626">Porin</keyword>
<dbReference type="PANTHER" id="PTHR34501">
    <property type="entry name" value="PROTEIN YDDL-RELATED"/>
    <property type="match status" value="1"/>
</dbReference>
<evidence type="ECO:0000256" key="8">
    <source>
        <dbReference type="ARBA" id="ARBA00023136"/>
    </source>
</evidence>
<dbReference type="GO" id="GO:0046930">
    <property type="term" value="C:pore complex"/>
    <property type="evidence" value="ECO:0007669"/>
    <property type="project" value="UniProtKB-KW"/>
</dbReference>
<proteinExistence type="predicted"/>
<dbReference type="Gene3D" id="2.40.160.10">
    <property type="entry name" value="Porin"/>
    <property type="match status" value="1"/>
</dbReference>
<dbReference type="InterPro" id="IPR033900">
    <property type="entry name" value="Gram_neg_porin_domain"/>
</dbReference>
<evidence type="ECO:0000256" key="3">
    <source>
        <dbReference type="ARBA" id="ARBA00022452"/>
    </source>
</evidence>
<dbReference type="InterPro" id="IPR023614">
    <property type="entry name" value="Porin_dom_sf"/>
</dbReference>
<dbReference type="EMBL" id="CP022011">
    <property type="protein sequence ID" value="QDJ14762.1"/>
    <property type="molecule type" value="Genomic_DNA"/>
</dbReference>
<name>A0A8E3S8R1_9PAST</name>
<accession>A0A8E3S8R1</accession>
<comment type="subcellular location">
    <subcellularLocation>
        <location evidence="1">Cell outer membrane</location>
        <topology evidence="1">Multi-pass membrane protein</topology>
    </subcellularLocation>
</comment>
<dbReference type="CDD" id="cd00342">
    <property type="entry name" value="gram_neg_porins"/>
    <property type="match status" value="1"/>
</dbReference>
<gene>
    <name evidence="10" type="ORF">CEP48_04680</name>
</gene>
<keyword evidence="9" id="KW-0998">Cell outer membrane</keyword>
<evidence type="ECO:0000256" key="7">
    <source>
        <dbReference type="ARBA" id="ARBA00023114"/>
    </source>
</evidence>
<reference evidence="10" key="1">
    <citation type="submission" date="2017-06" db="EMBL/GenBank/DDBJ databases">
        <title>Genome sequencing of pathogenic and non-pathogenic strains within Bisgaard taxon 40.</title>
        <authorList>
            <person name="Ladner J.T."/>
            <person name="Lovett S.P."/>
            <person name="Koroleva G."/>
            <person name="Lorch J.M."/>
        </authorList>
    </citation>
    <scope>NUCLEOTIDE SEQUENCE</scope>
    <source>
        <strain evidence="10">27576-1-I1</strain>
    </source>
</reference>
<dbReference type="AlphaFoldDB" id="A0A8E3S8R1"/>
<dbReference type="Pfam" id="PF13609">
    <property type="entry name" value="Porin_4"/>
    <property type="match status" value="1"/>
</dbReference>
<evidence type="ECO:0000313" key="11">
    <source>
        <dbReference type="Proteomes" id="UP000955338"/>
    </source>
</evidence>
<keyword evidence="3" id="KW-1134">Transmembrane beta strand</keyword>
<dbReference type="Proteomes" id="UP000955338">
    <property type="component" value="Chromosome"/>
</dbReference>
<evidence type="ECO:0000256" key="5">
    <source>
        <dbReference type="ARBA" id="ARBA00022729"/>
    </source>
</evidence>
<dbReference type="GO" id="GO:0015288">
    <property type="term" value="F:porin activity"/>
    <property type="evidence" value="ECO:0007669"/>
    <property type="project" value="UniProtKB-KW"/>
</dbReference>
<evidence type="ECO:0000256" key="6">
    <source>
        <dbReference type="ARBA" id="ARBA00023065"/>
    </source>
</evidence>
<sequence>MKKTLVALAVAALAATSANAAVVYNQDGTKLDINGSVRVLLNKNTKTRANLGNDGSRINFSAKQDLGNGLSALGYVRLKIDGDNASKLSVNKLYAGLGYDGVGTLTLGKQNTTADDVALGDYTYKWGGNSTLTTDGEKVAKFRSADFAGFSFGADYLVGNKEKGGAGLKQGYGVSAFYTANFADDVTLKANAGYTTQKNILATDADKQAEAKVKTASDVNDIINAVKLVSNKSKSWLVATELTSGPVSVGVSYGQAKLNLGATVENEIEEDLKVKAFLVGANYKVTDAARVYAQYNRTTANGGKLNGYALGTGYKLHKNVETFLEVARFKASEHKANNLVGVGFRVNF</sequence>
<keyword evidence="6" id="KW-0406">Ion transport</keyword>
<dbReference type="RefSeq" id="WP_261920713.1">
    <property type="nucleotide sequence ID" value="NZ_CP022011.1"/>
</dbReference>
<keyword evidence="11" id="KW-1185">Reference proteome</keyword>
<keyword evidence="4" id="KW-0812">Transmembrane</keyword>
<evidence type="ECO:0000256" key="2">
    <source>
        <dbReference type="ARBA" id="ARBA00022448"/>
    </source>
</evidence>
<keyword evidence="2" id="KW-0813">Transport</keyword>
<dbReference type="PANTHER" id="PTHR34501:SF2">
    <property type="entry name" value="OUTER MEMBRANE PORIN F-RELATED"/>
    <property type="match status" value="1"/>
</dbReference>
<dbReference type="InterPro" id="IPR050298">
    <property type="entry name" value="Gram-neg_bact_OMP"/>
</dbReference>
<evidence type="ECO:0000256" key="9">
    <source>
        <dbReference type="ARBA" id="ARBA00023237"/>
    </source>
</evidence>
<keyword evidence="8" id="KW-0472">Membrane</keyword>
<keyword evidence="5" id="KW-0732">Signal</keyword>
<protein>
    <submittedName>
        <fullName evidence="10">Porin</fullName>
    </submittedName>
</protein>
<organism evidence="10 11">
    <name type="scientific">Mergibacter septicus</name>
    <dbReference type="NCBI Taxonomy" id="221402"/>
    <lineage>
        <taxon>Bacteria</taxon>
        <taxon>Pseudomonadati</taxon>
        <taxon>Pseudomonadota</taxon>
        <taxon>Gammaproteobacteria</taxon>
        <taxon>Pasteurellales</taxon>
        <taxon>Pasteurellaceae</taxon>
        <taxon>Mergibacter</taxon>
    </lineage>
</organism>
<evidence type="ECO:0000256" key="1">
    <source>
        <dbReference type="ARBA" id="ARBA00004571"/>
    </source>
</evidence>
<dbReference type="GO" id="GO:0006811">
    <property type="term" value="P:monoatomic ion transport"/>
    <property type="evidence" value="ECO:0007669"/>
    <property type="project" value="UniProtKB-KW"/>
</dbReference>